<evidence type="ECO:0000256" key="5">
    <source>
        <dbReference type="ARBA" id="ARBA00022683"/>
    </source>
</evidence>
<name>A0ABU4W9S4_9FUSO</name>
<evidence type="ECO:0000313" key="9">
    <source>
        <dbReference type="Proteomes" id="UP001279681"/>
    </source>
</evidence>
<dbReference type="InterPro" id="IPR011055">
    <property type="entry name" value="Dup_hybrid_motif"/>
</dbReference>
<dbReference type="Pfam" id="PF00358">
    <property type="entry name" value="PTS_EIIA_1"/>
    <property type="match status" value="1"/>
</dbReference>
<keyword evidence="9" id="KW-1185">Reference proteome</keyword>
<keyword evidence="4" id="KW-0808">Transferase</keyword>
<keyword evidence="3 8" id="KW-0762">Sugar transport</keyword>
<dbReference type="Proteomes" id="UP001279681">
    <property type="component" value="Unassembled WGS sequence"/>
</dbReference>
<dbReference type="InterPro" id="IPR001127">
    <property type="entry name" value="PTS_EIIA_1_perm"/>
</dbReference>
<evidence type="ECO:0000256" key="6">
    <source>
        <dbReference type="ARBA" id="ARBA00022777"/>
    </source>
</evidence>
<dbReference type="EMBL" id="JAVIKH010000008">
    <property type="protein sequence ID" value="MDX8336284.1"/>
    <property type="molecule type" value="Genomic_DNA"/>
</dbReference>
<dbReference type="PROSITE" id="PS00371">
    <property type="entry name" value="PTS_EIIA_TYPE_1_HIS"/>
    <property type="match status" value="1"/>
</dbReference>
<comment type="subcellular location">
    <subcellularLocation>
        <location evidence="1">Cytoplasm</location>
    </subcellularLocation>
</comment>
<evidence type="ECO:0000256" key="4">
    <source>
        <dbReference type="ARBA" id="ARBA00022679"/>
    </source>
</evidence>
<keyword evidence="6" id="KW-0418">Kinase</keyword>
<comment type="caution">
    <text evidence="8">The sequence shown here is derived from an EMBL/GenBank/DDBJ whole genome shotgun (WGS) entry which is preliminary data.</text>
</comment>
<dbReference type="PANTHER" id="PTHR45008">
    <property type="entry name" value="PTS SYSTEM GLUCOSE-SPECIFIC EIIA COMPONENT"/>
    <property type="match status" value="1"/>
</dbReference>
<reference evidence="9" key="1">
    <citation type="submission" date="2023-07" db="EMBL/GenBank/DDBJ databases">
        <authorList>
            <person name="Colorado M.A."/>
            <person name="Villamil L.M."/>
            <person name="Melo J.F."/>
            <person name="Rodriguez J.A."/>
            <person name="Ruiz R.Y."/>
        </authorList>
    </citation>
    <scope>NUCLEOTIDE SEQUENCE [LARGE SCALE GENOMIC DNA]</scope>
    <source>
        <strain evidence="9">C33</strain>
    </source>
</reference>
<dbReference type="PANTHER" id="PTHR45008:SF1">
    <property type="entry name" value="PTS SYSTEM GLUCOSE-SPECIFIC EIIA COMPONENT"/>
    <property type="match status" value="1"/>
</dbReference>
<organism evidence="8 9">
    <name type="scientific">Candidatus Cetobacterium colombiensis</name>
    <dbReference type="NCBI Taxonomy" id="3073100"/>
    <lineage>
        <taxon>Bacteria</taxon>
        <taxon>Fusobacteriati</taxon>
        <taxon>Fusobacteriota</taxon>
        <taxon>Fusobacteriia</taxon>
        <taxon>Fusobacteriales</taxon>
        <taxon>Fusobacteriaceae</taxon>
        <taxon>Cetobacterium</taxon>
    </lineage>
</organism>
<dbReference type="Gene3D" id="2.70.70.10">
    <property type="entry name" value="Glucose Permease (Domain IIA)"/>
    <property type="match status" value="1"/>
</dbReference>
<evidence type="ECO:0000256" key="2">
    <source>
        <dbReference type="ARBA" id="ARBA00022448"/>
    </source>
</evidence>
<evidence type="ECO:0000256" key="3">
    <source>
        <dbReference type="ARBA" id="ARBA00022597"/>
    </source>
</evidence>
<evidence type="ECO:0000259" key="7">
    <source>
        <dbReference type="PROSITE" id="PS51093"/>
    </source>
</evidence>
<dbReference type="RefSeq" id="WP_320313689.1">
    <property type="nucleotide sequence ID" value="NZ_JAVIKH010000008.1"/>
</dbReference>
<dbReference type="PROSITE" id="PS51093">
    <property type="entry name" value="PTS_EIIA_TYPE_1"/>
    <property type="match status" value="1"/>
</dbReference>
<dbReference type="SUPFAM" id="SSF51261">
    <property type="entry name" value="Duplicated hybrid motif"/>
    <property type="match status" value="1"/>
</dbReference>
<dbReference type="InterPro" id="IPR050890">
    <property type="entry name" value="PTS_EIIA_component"/>
</dbReference>
<keyword evidence="5" id="KW-0598">Phosphotransferase system</keyword>
<sequence>MGLFDFFKKKKEDEWFNIYSPLNGKVIPLSEIPDDAFSQKMIGDGCGIDPTEGAICSPVAGEIDIFATNHAVSFEVPNGLELIVHFGIDTVKLNGEGFTRIAEPGSTVEVKDELIKYDLAYIKENAKSTKTPVIIANMDQVEALEVVASGDVKIGDLLMKVKIKK</sequence>
<gene>
    <name evidence="8" type="ORF">RFV38_07220</name>
</gene>
<evidence type="ECO:0000313" key="8">
    <source>
        <dbReference type="EMBL" id="MDX8336284.1"/>
    </source>
</evidence>
<keyword evidence="2" id="KW-0813">Transport</keyword>
<protein>
    <submittedName>
        <fullName evidence="8">PTS glucose transporter subunit IIA</fullName>
    </submittedName>
</protein>
<feature type="domain" description="PTS EIIA type-1" evidence="7">
    <location>
        <begin position="34"/>
        <end position="137"/>
    </location>
</feature>
<dbReference type="NCBIfam" id="TIGR00830">
    <property type="entry name" value="PTBA"/>
    <property type="match status" value="1"/>
</dbReference>
<proteinExistence type="predicted"/>
<accession>A0ABU4W9S4</accession>
<evidence type="ECO:0000256" key="1">
    <source>
        <dbReference type="ARBA" id="ARBA00004496"/>
    </source>
</evidence>